<reference evidence="11" key="1">
    <citation type="submission" date="2007-12" db="EMBL/GenBank/DDBJ databases">
        <title>Annotation of Entamoeba dispar SAW760.</title>
        <authorList>
            <person name="Lorenzi H."/>
            <person name="Inman J."/>
            <person name="Schobel S."/>
            <person name="Amedeo P."/>
            <person name="Caler E."/>
        </authorList>
    </citation>
    <scope>NUCLEOTIDE SEQUENCE [LARGE SCALE GENOMIC DNA]</scope>
    <source>
        <strain evidence="11">ATCC PRA-260 / SAW760</strain>
    </source>
</reference>
<dbReference type="Pfam" id="PF00254">
    <property type="entry name" value="FKBP_C"/>
    <property type="match status" value="1"/>
</dbReference>
<dbReference type="SUPFAM" id="SSF53448">
    <property type="entry name" value="Nucleotide-diphospho-sugar transferases"/>
    <property type="match status" value="1"/>
</dbReference>
<evidence type="ECO:0000313" key="10">
    <source>
        <dbReference type="EMBL" id="EDR27032.1"/>
    </source>
</evidence>
<dbReference type="AlphaFoldDB" id="B0EEQ6"/>
<dbReference type="PANTHER" id="PTHR22914:SF41">
    <property type="entry name" value="CHITIN SYNTHASE 7"/>
    <property type="match status" value="1"/>
</dbReference>
<feature type="transmembrane region" description="Helical" evidence="8">
    <location>
        <begin position="702"/>
        <end position="725"/>
    </location>
</feature>
<feature type="transmembrane region" description="Helical" evidence="8">
    <location>
        <begin position="240"/>
        <end position="264"/>
    </location>
</feature>
<protein>
    <recommendedName>
        <fullName evidence="6">peptidylprolyl isomerase</fullName>
        <ecNumber evidence="6">5.2.1.8</ecNumber>
    </recommendedName>
</protein>
<evidence type="ECO:0000256" key="3">
    <source>
        <dbReference type="ARBA" id="ARBA00022692"/>
    </source>
</evidence>
<dbReference type="InterPro" id="IPR029044">
    <property type="entry name" value="Nucleotide-diphossugar_trans"/>
</dbReference>
<comment type="subcellular location">
    <subcellularLocation>
        <location evidence="1">Membrane</location>
        <topology evidence="1">Multi-pass membrane protein</topology>
    </subcellularLocation>
</comment>
<dbReference type="EMBL" id="DS548957">
    <property type="protein sequence ID" value="EDR27032.1"/>
    <property type="molecule type" value="Genomic_DNA"/>
</dbReference>
<dbReference type="InterPro" id="IPR011990">
    <property type="entry name" value="TPR-like_helical_dom_sf"/>
</dbReference>
<keyword evidence="6" id="KW-0697">Rotamase</keyword>
<evidence type="ECO:0000256" key="8">
    <source>
        <dbReference type="SAM" id="Phobius"/>
    </source>
</evidence>
<feature type="transmembrane region" description="Helical" evidence="8">
    <location>
        <begin position="49"/>
        <end position="75"/>
    </location>
</feature>
<dbReference type="Gene3D" id="3.10.50.40">
    <property type="match status" value="1"/>
</dbReference>
<dbReference type="GO" id="GO:0071944">
    <property type="term" value="C:cell periphery"/>
    <property type="evidence" value="ECO:0007669"/>
    <property type="project" value="TreeGrafter"/>
</dbReference>
<dbReference type="InterPro" id="IPR004835">
    <property type="entry name" value="Chitin_synth"/>
</dbReference>
<keyword evidence="3 8" id="KW-0812">Transmembrane</keyword>
<accession>B0EEQ6</accession>
<keyword evidence="10" id="KW-0808">Transferase</keyword>
<dbReference type="Gene3D" id="1.25.40.10">
    <property type="entry name" value="Tetratricopeptide repeat domain"/>
    <property type="match status" value="1"/>
</dbReference>
<feature type="transmembrane region" description="Helical" evidence="8">
    <location>
        <begin position="790"/>
        <end position="813"/>
    </location>
</feature>
<dbReference type="GO" id="GO:0004100">
    <property type="term" value="F:chitin synthase activity"/>
    <property type="evidence" value="ECO:0007669"/>
    <property type="project" value="InterPro"/>
</dbReference>
<feature type="transmembrane region" description="Helical" evidence="8">
    <location>
        <begin position="280"/>
        <end position="301"/>
    </location>
</feature>
<dbReference type="Gene3D" id="3.90.550.10">
    <property type="entry name" value="Spore Coat Polysaccharide Biosynthesis Protein SpsA, Chain A"/>
    <property type="match status" value="1"/>
</dbReference>
<evidence type="ECO:0000256" key="2">
    <source>
        <dbReference type="ARBA" id="ARBA00022676"/>
    </source>
</evidence>
<feature type="transmembrane region" description="Helical" evidence="8">
    <location>
        <begin position="207"/>
        <end position="228"/>
    </location>
</feature>
<dbReference type="PANTHER" id="PTHR22914">
    <property type="entry name" value="CHITIN SYNTHASE"/>
    <property type="match status" value="1"/>
</dbReference>
<dbReference type="SMART" id="SM00028">
    <property type="entry name" value="TPR"/>
    <property type="match status" value="2"/>
</dbReference>
<dbReference type="KEGG" id="edi:EDI_246480"/>
<dbReference type="OMA" id="STWANLV"/>
<dbReference type="Pfam" id="PF03142">
    <property type="entry name" value="Chitin_synth_2"/>
    <property type="match status" value="1"/>
</dbReference>
<evidence type="ECO:0000256" key="6">
    <source>
        <dbReference type="PROSITE-ProRule" id="PRU00277"/>
    </source>
</evidence>
<feature type="transmembrane region" description="Helical" evidence="8">
    <location>
        <begin position="108"/>
        <end position="127"/>
    </location>
</feature>
<keyword evidence="7" id="KW-0802">TPR repeat</keyword>
<dbReference type="Proteomes" id="UP000008076">
    <property type="component" value="Unassembled WGS sequence"/>
</dbReference>
<dbReference type="SUPFAM" id="SSF54534">
    <property type="entry name" value="FKBP-like"/>
    <property type="match status" value="1"/>
</dbReference>
<keyword evidence="11" id="KW-1185">Reference proteome</keyword>
<evidence type="ECO:0000313" key="11">
    <source>
        <dbReference type="Proteomes" id="UP000008076"/>
    </source>
</evidence>
<dbReference type="VEuPathDB" id="AmoebaDB:EDI_246480"/>
<feature type="repeat" description="TPR" evidence="7">
    <location>
        <begin position="1159"/>
        <end position="1192"/>
    </location>
</feature>
<keyword evidence="5 8" id="KW-0472">Membrane</keyword>
<evidence type="ECO:0000256" key="5">
    <source>
        <dbReference type="ARBA" id="ARBA00023136"/>
    </source>
</evidence>
<dbReference type="InterPro" id="IPR001179">
    <property type="entry name" value="PPIase_FKBP_dom"/>
</dbReference>
<dbReference type="eggNOG" id="KOG0543">
    <property type="taxonomic scope" value="Eukaryota"/>
</dbReference>
<dbReference type="OrthoDB" id="370884at2759"/>
<dbReference type="PROSITE" id="PS50059">
    <property type="entry name" value="FKBP_PPIASE"/>
    <property type="match status" value="1"/>
</dbReference>
<dbReference type="GeneID" id="5881762"/>
<feature type="transmembrane region" description="Helical" evidence="8">
    <location>
        <begin position="81"/>
        <end position="101"/>
    </location>
</feature>
<dbReference type="InterPro" id="IPR046357">
    <property type="entry name" value="PPIase_dom_sf"/>
</dbReference>
<feature type="transmembrane region" description="Helical" evidence="8">
    <location>
        <begin position="732"/>
        <end position="757"/>
    </location>
</feature>
<dbReference type="GO" id="GO:0016020">
    <property type="term" value="C:membrane"/>
    <property type="evidence" value="ECO:0007669"/>
    <property type="project" value="UniProtKB-SubCell"/>
</dbReference>
<dbReference type="PROSITE" id="PS50005">
    <property type="entry name" value="TPR"/>
    <property type="match status" value="1"/>
</dbReference>
<evidence type="ECO:0000256" key="1">
    <source>
        <dbReference type="ARBA" id="ARBA00004141"/>
    </source>
</evidence>
<dbReference type="EC" id="5.2.1.8" evidence="6"/>
<comment type="catalytic activity">
    <reaction evidence="6">
        <text>[protein]-peptidylproline (omega=180) = [protein]-peptidylproline (omega=0)</text>
        <dbReference type="Rhea" id="RHEA:16237"/>
        <dbReference type="Rhea" id="RHEA-COMP:10747"/>
        <dbReference type="Rhea" id="RHEA-COMP:10748"/>
        <dbReference type="ChEBI" id="CHEBI:83833"/>
        <dbReference type="ChEBI" id="CHEBI:83834"/>
        <dbReference type="EC" id="5.2.1.8"/>
    </reaction>
</comment>
<feature type="transmembrane region" description="Helical" evidence="8">
    <location>
        <begin position="666"/>
        <end position="690"/>
    </location>
</feature>
<keyword evidence="4 8" id="KW-1133">Transmembrane helix</keyword>
<dbReference type="GO" id="GO:0006031">
    <property type="term" value="P:chitin biosynthetic process"/>
    <property type="evidence" value="ECO:0007669"/>
    <property type="project" value="TreeGrafter"/>
</dbReference>
<keyword evidence="6 10" id="KW-0413">Isomerase</keyword>
<feature type="transmembrane region" description="Helical" evidence="8">
    <location>
        <begin position="763"/>
        <end position="783"/>
    </location>
</feature>
<keyword evidence="2 10" id="KW-0328">Glycosyltransferase</keyword>
<evidence type="ECO:0000259" key="9">
    <source>
        <dbReference type="PROSITE" id="PS50059"/>
    </source>
</evidence>
<feature type="domain" description="PPIase FKBP-type" evidence="9">
    <location>
        <begin position="972"/>
        <end position="1059"/>
    </location>
</feature>
<dbReference type="GO" id="GO:0003755">
    <property type="term" value="F:peptidyl-prolyl cis-trans isomerase activity"/>
    <property type="evidence" value="ECO:0007669"/>
    <property type="project" value="UniProtKB-KW"/>
</dbReference>
<name>B0EEQ6_ENTDS</name>
<feature type="transmembrane region" description="Helical" evidence="8">
    <location>
        <begin position="173"/>
        <end position="192"/>
    </location>
</feature>
<dbReference type="RefSeq" id="XP_001736754.1">
    <property type="nucleotide sequence ID" value="XM_001736702.1"/>
</dbReference>
<feature type="transmembrane region" description="Helical" evidence="8">
    <location>
        <begin position="873"/>
        <end position="895"/>
    </location>
</feature>
<dbReference type="SUPFAM" id="SSF48452">
    <property type="entry name" value="TPR-like"/>
    <property type="match status" value="1"/>
</dbReference>
<gene>
    <name evidence="10" type="ORF">EDI_246480</name>
</gene>
<organism evidence="11">
    <name type="scientific">Entamoeba dispar (strain ATCC PRA-260 / SAW760)</name>
    <dbReference type="NCBI Taxonomy" id="370354"/>
    <lineage>
        <taxon>Eukaryota</taxon>
        <taxon>Amoebozoa</taxon>
        <taxon>Evosea</taxon>
        <taxon>Archamoebae</taxon>
        <taxon>Mastigamoebida</taxon>
        <taxon>Entamoebidae</taxon>
        <taxon>Entamoeba</taxon>
    </lineage>
</organism>
<dbReference type="eggNOG" id="KOG2571">
    <property type="taxonomic scope" value="Eukaryota"/>
</dbReference>
<proteinExistence type="predicted"/>
<sequence>MSVSFLITQLFIRHDAFVPNIVALTFAPLVLLFYSFYKYLFYEETPKQLFLFYLLEGIIEGGSQGIALVVLVFFYENTQQYITMLYIELVSFVPFICYSMPKLKNCKLNGIVLLISSIFPIVTAVIISVHYRFYWQIITVDLLFIIPYWRSYLTGLSSVHIKQIEKHRYFTSLIRESTKIIGLIMGFCFVYYTNQINPTEHWLINQIYLLPLCCSLLIPFILQFTISWGMKAVLPITTTILPMTVSIIISLLFYLSICHWYWISEIFEGMCIYYAGDTDWWFVGCFIGVVVSCCLFCKRLIEQKKYINKIRDVWSIPDICCISFSNSLLLNRRTDDIIQNEIRGSDENTFKTKRIVICTTMYHETEVEMTQIIESFKRLDNISSSKDHISFCIIFDDSCTVDGLTLYFNLFAEQIIRLLYQERVKIEYKVQWFGAIALGTFNNGTSLTILFKDSHLIRKNKRYSQLMLFNYAIKTYGKEETFVLFTDGDTYFSPSSVRKLCLELSSNPRCGAISGRVYPDGKGIWAAFQKFEYATSHWLQKPAEELLGSVLCCPGCFTLLRLEAIYDDNLRNKRIFDKYSEPPRSGIGILTHNFGEDRWLSYLLIERGWELKYCSITKSKSYCPITTQEFFNQRRRWLTSTWANLVMIIKNWMRIKRNNKKISTGFMIYTFLNFISSFTTPPTTLLLVYGFLVNLEVPYSQLIALVLSVFPTLIFLIIEVVVHYLPAPSFEIWCINIISGIYGIEMLLVIANLIYTLITIQQISISLIFCGALIIVYVTTIVLHCEFNRIVGGIITFFLIPTTNVLLIIYSFMHMSDVSWGTREQHHEGSLQKVVYVQNSNINYIDQISIFIPEPPNEKYNKKMKKNLNKTQFITILLFFFTSGCWILLSLLLMFLDCQYHLKIMGISFSFMIVLMNCYHYDHDSSDDCSSCEDGCECCGSHGHRNDVPEQKRIPNLFYIQRGNGTEKGNDGSKVIINYTMKFSGNVIEEKNGYEMIIGGDYNSIICEGMELMAEHMHEGDICTMDLLPELAFGDSGDEKRHIPPNALIQMKIELVHLDKFPTPFTIDSEQLYPFALKKKKEGNDFMKECHYQRSIRAYQCALEFLEEDYRIPADVRKQAFELRHIIHNNLCAVYIHEKKFKYVVIHASIVIKEDNCNWKALMRRGTAYLNMDKLDKARKDLEAAQDFEPDSKDIAVQLKICRQRQAANLKREKGIYSKMF</sequence>
<evidence type="ECO:0000256" key="7">
    <source>
        <dbReference type="PROSITE-ProRule" id="PRU00339"/>
    </source>
</evidence>
<evidence type="ECO:0000256" key="4">
    <source>
        <dbReference type="ARBA" id="ARBA00022989"/>
    </source>
</evidence>
<feature type="transmembrane region" description="Helical" evidence="8">
    <location>
        <begin position="133"/>
        <end position="152"/>
    </location>
</feature>
<dbReference type="InterPro" id="IPR019734">
    <property type="entry name" value="TPR_rpt"/>
</dbReference>
<feature type="transmembrane region" description="Helical" evidence="8">
    <location>
        <begin position="16"/>
        <end position="37"/>
    </location>
</feature>